<reference evidence="1 2" key="1">
    <citation type="submission" date="2019-05" db="EMBL/GenBank/DDBJ databases">
        <title>Another draft genome of Portunus trituberculatus and its Hox gene families provides insights of decapod evolution.</title>
        <authorList>
            <person name="Jeong J.-H."/>
            <person name="Song I."/>
            <person name="Kim S."/>
            <person name="Choi T."/>
            <person name="Kim D."/>
            <person name="Ryu S."/>
            <person name="Kim W."/>
        </authorList>
    </citation>
    <scope>NUCLEOTIDE SEQUENCE [LARGE SCALE GENOMIC DNA]</scope>
    <source>
        <tissue evidence="1">Muscle</tissue>
    </source>
</reference>
<dbReference type="EMBL" id="VSRR010022160">
    <property type="protein sequence ID" value="MPC64478.1"/>
    <property type="molecule type" value="Genomic_DNA"/>
</dbReference>
<dbReference type="Proteomes" id="UP000324222">
    <property type="component" value="Unassembled WGS sequence"/>
</dbReference>
<proteinExistence type="predicted"/>
<gene>
    <name evidence="1" type="ORF">E2C01_058595</name>
</gene>
<evidence type="ECO:0000313" key="1">
    <source>
        <dbReference type="EMBL" id="MPC64478.1"/>
    </source>
</evidence>
<comment type="caution">
    <text evidence="1">The sequence shown here is derived from an EMBL/GenBank/DDBJ whole genome shotgun (WGS) entry which is preliminary data.</text>
</comment>
<sequence length="75" mass="8416">MKSNLAITPIVEPESESISSWPPSTCASCSPAPLHHPEANEELLSHSHTFTDLNAFTHLSYQMEIHEQVEQTWSK</sequence>
<keyword evidence="2" id="KW-1185">Reference proteome</keyword>
<name>A0A5B7H5U4_PORTR</name>
<evidence type="ECO:0000313" key="2">
    <source>
        <dbReference type="Proteomes" id="UP000324222"/>
    </source>
</evidence>
<accession>A0A5B7H5U4</accession>
<organism evidence="1 2">
    <name type="scientific">Portunus trituberculatus</name>
    <name type="common">Swimming crab</name>
    <name type="synonym">Neptunus trituberculatus</name>
    <dbReference type="NCBI Taxonomy" id="210409"/>
    <lineage>
        <taxon>Eukaryota</taxon>
        <taxon>Metazoa</taxon>
        <taxon>Ecdysozoa</taxon>
        <taxon>Arthropoda</taxon>
        <taxon>Crustacea</taxon>
        <taxon>Multicrustacea</taxon>
        <taxon>Malacostraca</taxon>
        <taxon>Eumalacostraca</taxon>
        <taxon>Eucarida</taxon>
        <taxon>Decapoda</taxon>
        <taxon>Pleocyemata</taxon>
        <taxon>Brachyura</taxon>
        <taxon>Eubrachyura</taxon>
        <taxon>Portunoidea</taxon>
        <taxon>Portunidae</taxon>
        <taxon>Portuninae</taxon>
        <taxon>Portunus</taxon>
    </lineage>
</organism>
<protein>
    <submittedName>
        <fullName evidence="1">Uncharacterized protein</fullName>
    </submittedName>
</protein>
<dbReference type="AlphaFoldDB" id="A0A5B7H5U4"/>